<dbReference type="SUPFAM" id="SSF47413">
    <property type="entry name" value="lambda repressor-like DNA-binding domains"/>
    <property type="match status" value="1"/>
</dbReference>
<reference evidence="3 4" key="1">
    <citation type="submission" date="2019-02" db="EMBL/GenBank/DDBJ databases">
        <title>Pedobacter sp. RP-3-8 sp. nov., isolated from Arctic soil.</title>
        <authorList>
            <person name="Dahal R.H."/>
        </authorList>
    </citation>
    <scope>NUCLEOTIDE SEQUENCE [LARGE SCALE GENOMIC DNA]</scope>
    <source>
        <strain evidence="3 4">RP-3-8</strain>
    </source>
</reference>
<evidence type="ECO:0000313" key="3">
    <source>
        <dbReference type="EMBL" id="TCC98795.1"/>
    </source>
</evidence>
<dbReference type="InterPro" id="IPR010982">
    <property type="entry name" value="Lambda_DNA-bd_dom_sf"/>
</dbReference>
<organism evidence="3 4">
    <name type="scientific">Pedobacter hiemivivus</name>
    <dbReference type="NCBI Taxonomy" id="2530454"/>
    <lineage>
        <taxon>Bacteria</taxon>
        <taxon>Pseudomonadati</taxon>
        <taxon>Bacteroidota</taxon>
        <taxon>Sphingobacteriia</taxon>
        <taxon>Sphingobacteriales</taxon>
        <taxon>Sphingobacteriaceae</taxon>
        <taxon>Pedobacter</taxon>
    </lineage>
</organism>
<gene>
    <name evidence="3" type="ORF">EZ444_05840</name>
</gene>
<dbReference type="InterPro" id="IPR001387">
    <property type="entry name" value="Cro/C1-type_HTH"/>
</dbReference>
<dbReference type="Gene3D" id="1.10.260.40">
    <property type="entry name" value="lambda repressor-like DNA-binding domains"/>
    <property type="match status" value="1"/>
</dbReference>
<dbReference type="PANTHER" id="PTHR46797:SF1">
    <property type="entry name" value="METHYLPHOSPHONATE SYNTHASE"/>
    <property type="match status" value="1"/>
</dbReference>
<protein>
    <submittedName>
        <fullName evidence="3">XRE family transcriptional regulator</fullName>
    </submittedName>
</protein>
<dbReference type="InterPro" id="IPR050807">
    <property type="entry name" value="TransReg_Diox_bact_type"/>
</dbReference>
<proteinExistence type="predicted"/>
<name>A0A4R0NEM0_9SPHI</name>
<dbReference type="OrthoDB" id="680346at2"/>
<comment type="caution">
    <text evidence="3">The sequence shown here is derived from an EMBL/GenBank/DDBJ whole genome shotgun (WGS) entry which is preliminary data.</text>
</comment>
<evidence type="ECO:0000313" key="4">
    <source>
        <dbReference type="Proteomes" id="UP000291117"/>
    </source>
</evidence>
<dbReference type="PANTHER" id="PTHR46797">
    <property type="entry name" value="HTH-TYPE TRANSCRIPTIONAL REGULATOR"/>
    <property type="match status" value="1"/>
</dbReference>
<dbReference type="RefSeq" id="WP_131607775.1">
    <property type="nucleotide sequence ID" value="NZ_SJSM01000002.1"/>
</dbReference>
<dbReference type="Pfam" id="PF01381">
    <property type="entry name" value="HTH_3"/>
    <property type="match status" value="1"/>
</dbReference>
<dbReference type="AlphaFoldDB" id="A0A4R0NEM0"/>
<sequence>MIKVRNQQLINTLGIRVKALRIQRGLSMEKLAELSEIDYRQIFNIEHGRTNATISTLGALCKGLDISLSELFDSSILK</sequence>
<evidence type="ECO:0000256" key="1">
    <source>
        <dbReference type="ARBA" id="ARBA00023125"/>
    </source>
</evidence>
<keyword evidence="1" id="KW-0238">DNA-binding</keyword>
<dbReference type="EMBL" id="SJSM01000002">
    <property type="protein sequence ID" value="TCC98795.1"/>
    <property type="molecule type" value="Genomic_DNA"/>
</dbReference>
<dbReference type="Proteomes" id="UP000291117">
    <property type="component" value="Unassembled WGS sequence"/>
</dbReference>
<dbReference type="GO" id="GO:0003677">
    <property type="term" value="F:DNA binding"/>
    <property type="evidence" value="ECO:0007669"/>
    <property type="project" value="UniProtKB-KW"/>
</dbReference>
<accession>A0A4R0NEM0</accession>
<dbReference type="GO" id="GO:0005829">
    <property type="term" value="C:cytosol"/>
    <property type="evidence" value="ECO:0007669"/>
    <property type="project" value="TreeGrafter"/>
</dbReference>
<dbReference type="PROSITE" id="PS50943">
    <property type="entry name" value="HTH_CROC1"/>
    <property type="match status" value="1"/>
</dbReference>
<evidence type="ECO:0000259" key="2">
    <source>
        <dbReference type="PROSITE" id="PS50943"/>
    </source>
</evidence>
<dbReference type="GO" id="GO:0003700">
    <property type="term" value="F:DNA-binding transcription factor activity"/>
    <property type="evidence" value="ECO:0007669"/>
    <property type="project" value="TreeGrafter"/>
</dbReference>
<dbReference type="SMART" id="SM00530">
    <property type="entry name" value="HTH_XRE"/>
    <property type="match status" value="1"/>
</dbReference>
<dbReference type="CDD" id="cd00093">
    <property type="entry name" value="HTH_XRE"/>
    <property type="match status" value="1"/>
</dbReference>
<feature type="domain" description="HTH cro/C1-type" evidence="2">
    <location>
        <begin position="17"/>
        <end position="71"/>
    </location>
</feature>
<keyword evidence="4" id="KW-1185">Reference proteome</keyword>